<keyword evidence="4" id="KW-1185">Reference proteome</keyword>
<feature type="region of interest" description="Disordered" evidence="1">
    <location>
        <begin position="1"/>
        <end position="31"/>
    </location>
</feature>
<evidence type="ECO:0000313" key="4">
    <source>
        <dbReference type="Proteomes" id="UP001431783"/>
    </source>
</evidence>
<proteinExistence type="predicted"/>
<organism evidence="3 4">
    <name type="scientific">Henosepilachna vigintioctopunctata</name>
    <dbReference type="NCBI Taxonomy" id="420089"/>
    <lineage>
        <taxon>Eukaryota</taxon>
        <taxon>Metazoa</taxon>
        <taxon>Ecdysozoa</taxon>
        <taxon>Arthropoda</taxon>
        <taxon>Hexapoda</taxon>
        <taxon>Insecta</taxon>
        <taxon>Pterygota</taxon>
        <taxon>Neoptera</taxon>
        <taxon>Endopterygota</taxon>
        <taxon>Coleoptera</taxon>
        <taxon>Polyphaga</taxon>
        <taxon>Cucujiformia</taxon>
        <taxon>Coccinelloidea</taxon>
        <taxon>Coccinellidae</taxon>
        <taxon>Epilachninae</taxon>
        <taxon>Epilachnini</taxon>
        <taxon>Henosepilachna</taxon>
    </lineage>
</organism>
<protein>
    <submittedName>
        <fullName evidence="3">Uncharacterized protein</fullName>
    </submittedName>
</protein>
<accession>A0AAW1UAJ3</accession>
<feature type="compositionally biased region" description="Basic and acidic residues" evidence="1">
    <location>
        <begin position="1"/>
        <end position="19"/>
    </location>
</feature>
<comment type="caution">
    <text evidence="3">The sequence shown here is derived from an EMBL/GenBank/DDBJ whole genome shotgun (WGS) entry which is preliminary data.</text>
</comment>
<evidence type="ECO:0000313" key="3">
    <source>
        <dbReference type="EMBL" id="KAK9876314.1"/>
    </source>
</evidence>
<keyword evidence="2" id="KW-0812">Transmembrane</keyword>
<keyword evidence="2" id="KW-0472">Membrane</keyword>
<feature type="transmembrane region" description="Helical" evidence="2">
    <location>
        <begin position="59"/>
        <end position="77"/>
    </location>
</feature>
<sequence>MHEIIEKNRSKDPPVEKKRQVQSKNFDEDEINIPASKNAQPYMISQEEKIYYARQKTTIVTALAFISMTSFSVLNPAKVGFDV</sequence>
<evidence type="ECO:0000256" key="2">
    <source>
        <dbReference type="SAM" id="Phobius"/>
    </source>
</evidence>
<reference evidence="3 4" key="1">
    <citation type="submission" date="2023-03" db="EMBL/GenBank/DDBJ databases">
        <title>Genome insight into feeding habits of ladybird beetles.</title>
        <authorList>
            <person name="Li H.-S."/>
            <person name="Huang Y.-H."/>
            <person name="Pang H."/>
        </authorList>
    </citation>
    <scope>NUCLEOTIDE SEQUENCE [LARGE SCALE GENOMIC DNA]</scope>
    <source>
        <strain evidence="3">SYSU_2023b</strain>
        <tissue evidence="3">Whole body</tissue>
    </source>
</reference>
<dbReference type="EMBL" id="JARQZJ010000036">
    <property type="protein sequence ID" value="KAK9876314.1"/>
    <property type="molecule type" value="Genomic_DNA"/>
</dbReference>
<keyword evidence="2" id="KW-1133">Transmembrane helix</keyword>
<evidence type="ECO:0000256" key="1">
    <source>
        <dbReference type="SAM" id="MobiDB-lite"/>
    </source>
</evidence>
<dbReference type="Proteomes" id="UP001431783">
    <property type="component" value="Unassembled WGS sequence"/>
</dbReference>
<dbReference type="AlphaFoldDB" id="A0AAW1UAJ3"/>
<name>A0AAW1UAJ3_9CUCU</name>
<gene>
    <name evidence="3" type="ORF">WA026_012613</name>
</gene>